<comment type="similarity">
    <text evidence="1">Belongs to the ROK (NagC/XylR) family.</text>
</comment>
<dbReference type="SUPFAM" id="SSF53067">
    <property type="entry name" value="Actin-like ATPase domain"/>
    <property type="match status" value="1"/>
</dbReference>
<dbReference type="InterPro" id="IPR000600">
    <property type="entry name" value="ROK"/>
</dbReference>
<protein>
    <submittedName>
        <fullName evidence="2">Uncharacterized protein</fullName>
    </submittedName>
</protein>
<dbReference type="PROSITE" id="PS01125">
    <property type="entry name" value="ROK"/>
    <property type="match status" value="1"/>
</dbReference>
<dbReference type="InterPro" id="IPR036390">
    <property type="entry name" value="WH_DNA-bd_sf"/>
</dbReference>
<proteinExistence type="inferred from homology"/>
<dbReference type="Gene3D" id="3.30.420.40">
    <property type="match status" value="2"/>
</dbReference>
<dbReference type="InterPro" id="IPR049874">
    <property type="entry name" value="ROK_cs"/>
</dbReference>
<dbReference type="InterPro" id="IPR043129">
    <property type="entry name" value="ATPase_NBD"/>
</dbReference>
<dbReference type="PANTHER" id="PTHR18964">
    <property type="entry name" value="ROK (REPRESSOR, ORF, KINASE) FAMILY"/>
    <property type="match status" value="1"/>
</dbReference>
<dbReference type="EMBL" id="CADCTS010000118">
    <property type="protein sequence ID" value="CAA9294070.1"/>
    <property type="molecule type" value="Genomic_DNA"/>
</dbReference>
<dbReference type="PANTHER" id="PTHR18964:SF149">
    <property type="entry name" value="BIFUNCTIONAL UDP-N-ACETYLGLUCOSAMINE 2-EPIMERASE_N-ACETYLMANNOSAMINE KINASE"/>
    <property type="match status" value="1"/>
</dbReference>
<dbReference type="SUPFAM" id="SSF46785">
    <property type="entry name" value="Winged helix' DNA-binding domain"/>
    <property type="match status" value="1"/>
</dbReference>
<accession>A0A6J4K2L4</accession>
<reference evidence="2" key="1">
    <citation type="submission" date="2020-02" db="EMBL/GenBank/DDBJ databases">
        <authorList>
            <person name="Meier V. D."/>
        </authorList>
    </citation>
    <scope>NUCLEOTIDE SEQUENCE</scope>
    <source>
        <strain evidence="2">AVDCRST_MAG48</strain>
    </source>
</reference>
<organism evidence="2">
    <name type="scientific">uncultured Friedmanniella sp</name>
    <dbReference type="NCBI Taxonomy" id="335381"/>
    <lineage>
        <taxon>Bacteria</taxon>
        <taxon>Bacillati</taxon>
        <taxon>Actinomycetota</taxon>
        <taxon>Actinomycetes</taxon>
        <taxon>Propionibacteriales</taxon>
        <taxon>Nocardioidaceae</taxon>
        <taxon>Friedmanniella</taxon>
        <taxon>environmental samples</taxon>
    </lineage>
</organism>
<dbReference type="Pfam" id="PF00480">
    <property type="entry name" value="ROK"/>
    <property type="match status" value="1"/>
</dbReference>
<dbReference type="Pfam" id="PF13412">
    <property type="entry name" value="HTH_24"/>
    <property type="match status" value="1"/>
</dbReference>
<name>A0A6J4K2L4_9ACTN</name>
<dbReference type="AlphaFoldDB" id="A0A6J4K2L4"/>
<evidence type="ECO:0000256" key="1">
    <source>
        <dbReference type="ARBA" id="ARBA00006479"/>
    </source>
</evidence>
<dbReference type="InterPro" id="IPR036388">
    <property type="entry name" value="WH-like_DNA-bd_sf"/>
</dbReference>
<gene>
    <name evidence="2" type="ORF">AVDCRST_MAG48-791</name>
</gene>
<evidence type="ECO:0000313" key="2">
    <source>
        <dbReference type="EMBL" id="CAA9294070.1"/>
    </source>
</evidence>
<dbReference type="Gene3D" id="1.10.10.10">
    <property type="entry name" value="Winged helix-like DNA-binding domain superfamily/Winged helix DNA-binding domain"/>
    <property type="match status" value="1"/>
</dbReference>
<sequence>MAKHLKGATAVETHSAILDLIRSSGVVSRIELADRSGLTGASISRIVKQLLTEGLIVEVGFGDRTGGKRRTLLQLNARSRHAVGVSLDFASITYLVTDLSGEVIARLDADGTGHDTPATVIPRVAAELEGLVGSAGIDRATVMGIGIAVAGRQDNAHQVLRGNPHSEDWELFDIEDTLSTATDLPVVVENDSTCAAIGEFWVGRIPASADFATVYLATGFGLGLVTNGDIYRGSSSNVGEIGHMVLDVNGPPCWCGSQGCLEMLAAPARIVERALEQPGLAAELGLEGEPGTVRQDAERIARAAASDHEQALAVVEESAFYLSRALVSVTNLLDLDQIILAGPGFGAAGEIYLRRIWQDLERLSFVRAVHPTKVGLSKSSDISAALGAASLVLHSRLTPHQTSSRLALAAR</sequence>